<keyword evidence="6" id="KW-0808">Transferase</keyword>
<dbReference type="SUPFAM" id="SSF56112">
    <property type="entry name" value="Protein kinase-like (PK-like)"/>
    <property type="match status" value="1"/>
</dbReference>
<dbReference type="InterPro" id="IPR011009">
    <property type="entry name" value="Kinase-like_dom_sf"/>
</dbReference>
<dbReference type="Pfam" id="PF00069">
    <property type="entry name" value="Pkinase"/>
    <property type="match status" value="1"/>
</dbReference>
<evidence type="ECO:0000256" key="4">
    <source>
        <dbReference type="ARBA" id="ARBA00022840"/>
    </source>
</evidence>
<dbReference type="InterPro" id="IPR000719">
    <property type="entry name" value="Prot_kinase_dom"/>
</dbReference>
<evidence type="ECO:0000313" key="6">
    <source>
        <dbReference type="EMBL" id="NXQ66325.1"/>
    </source>
</evidence>
<gene>
    <name evidence="6" type="primary">Pak3_1</name>
    <name evidence="6" type="ORF">QUIMEX_R06847</name>
</gene>
<dbReference type="PANTHER" id="PTHR45832">
    <property type="entry name" value="SERINE/THREONINE-PROTEIN KINASE SAMKA-RELATED-RELATED"/>
    <property type="match status" value="1"/>
</dbReference>
<dbReference type="Gene3D" id="1.10.510.10">
    <property type="entry name" value="Transferase(Phosphotransferase) domain 1"/>
    <property type="match status" value="1"/>
</dbReference>
<feature type="non-terminal residue" evidence="6">
    <location>
        <position position="60"/>
    </location>
</feature>
<comment type="similarity">
    <text evidence="1">Belongs to the protein kinase superfamily. STE Ser/Thr protein kinase family. STE20 subfamily.</text>
</comment>
<dbReference type="InterPro" id="IPR051931">
    <property type="entry name" value="PAK3-like"/>
</dbReference>
<name>A0A7L2EW98_QUIME</name>
<reference evidence="6 7" key="1">
    <citation type="submission" date="2019-09" db="EMBL/GenBank/DDBJ databases">
        <title>Bird 10,000 Genomes (B10K) Project - Family phase.</title>
        <authorList>
            <person name="Zhang G."/>
        </authorList>
    </citation>
    <scope>NUCLEOTIDE SEQUENCE [LARGE SCALE GENOMIC DNA]</scope>
    <source>
        <strain evidence="6">B10K-DU-001-31</strain>
        <tissue evidence="6">Muscle</tissue>
    </source>
</reference>
<dbReference type="Proteomes" id="UP000552319">
    <property type="component" value="Unassembled WGS sequence"/>
</dbReference>
<evidence type="ECO:0000259" key="5">
    <source>
        <dbReference type="PROSITE" id="PS50011"/>
    </source>
</evidence>
<comment type="caution">
    <text evidence="6">The sequence shown here is derived from an EMBL/GenBank/DDBJ whole genome shotgun (WGS) entry which is preliminary data.</text>
</comment>
<evidence type="ECO:0000256" key="3">
    <source>
        <dbReference type="ARBA" id="ARBA00022741"/>
    </source>
</evidence>
<dbReference type="PROSITE" id="PS50011">
    <property type="entry name" value="PROTEIN_KINASE_DOM"/>
    <property type="match status" value="1"/>
</dbReference>
<dbReference type="AlphaFoldDB" id="A0A7L2EW98"/>
<sequence length="60" mass="6916">VNEIMIMKRCRSPSVVNYLDSYLLGRQLWLIMEYMDGGTLSDVIHKTCLSEDHIAAISRE</sequence>
<dbReference type="EMBL" id="VWYF01003600">
    <property type="protein sequence ID" value="NXQ66325.1"/>
    <property type="molecule type" value="Genomic_DNA"/>
</dbReference>
<evidence type="ECO:0000256" key="1">
    <source>
        <dbReference type="ARBA" id="ARBA00008874"/>
    </source>
</evidence>
<organism evidence="6 7">
    <name type="scientific">Quiscalus mexicanus</name>
    <name type="common">Great-tailed grackle</name>
    <name type="synonym">Cassidix mexicanus</name>
    <dbReference type="NCBI Taxonomy" id="64278"/>
    <lineage>
        <taxon>Eukaryota</taxon>
        <taxon>Metazoa</taxon>
        <taxon>Chordata</taxon>
        <taxon>Craniata</taxon>
        <taxon>Vertebrata</taxon>
        <taxon>Euteleostomi</taxon>
        <taxon>Archelosauria</taxon>
        <taxon>Archosauria</taxon>
        <taxon>Dinosauria</taxon>
        <taxon>Saurischia</taxon>
        <taxon>Theropoda</taxon>
        <taxon>Coelurosauria</taxon>
        <taxon>Aves</taxon>
        <taxon>Neognathae</taxon>
        <taxon>Neoaves</taxon>
        <taxon>Telluraves</taxon>
        <taxon>Australaves</taxon>
        <taxon>Passeriformes</taxon>
        <taxon>Passeroidea</taxon>
        <taxon>Icteridae</taxon>
        <taxon>Quiscalus</taxon>
    </lineage>
</organism>
<feature type="non-terminal residue" evidence="6">
    <location>
        <position position="1"/>
    </location>
</feature>
<proteinExistence type="inferred from homology"/>
<keyword evidence="6" id="KW-0418">Kinase</keyword>
<evidence type="ECO:0000256" key="2">
    <source>
        <dbReference type="ARBA" id="ARBA00012513"/>
    </source>
</evidence>
<keyword evidence="7" id="KW-1185">Reference proteome</keyword>
<accession>A0A7L2EW98</accession>
<feature type="domain" description="Protein kinase" evidence="5">
    <location>
        <begin position="1"/>
        <end position="60"/>
    </location>
</feature>
<dbReference type="PANTHER" id="PTHR45832:SF22">
    <property type="entry name" value="SERINE_THREONINE-PROTEIN KINASE SAMKA-RELATED"/>
    <property type="match status" value="1"/>
</dbReference>
<dbReference type="GO" id="GO:0004674">
    <property type="term" value="F:protein serine/threonine kinase activity"/>
    <property type="evidence" value="ECO:0007669"/>
    <property type="project" value="UniProtKB-EC"/>
</dbReference>
<dbReference type="GO" id="GO:0005524">
    <property type="term" value="F:ATP binding"/>
    <property type="evidence" value="ECO:0007669"/>
    <property type="project" value="UniProtKB-KW"/>
</dbReference>
<protein>
    <recommendedName>
        <fullName evidence="2">non-specific serine/threonine protein kinase</fullName>
        <ecNumber evidence="2">2.7.11.1</ecNumber>
    </recommendedName>
</protein>
<evidence type="ECO:0000313" key="7">
    <source>
        <dbReference type="Proteomes" id="UP000552319"/>
    </source>
</evidence>
<dbReference type="EC" id="2.7.11.1" evidence="2"/>
<keyword evidence="4" id="KW-0067">ATP-binding</keyword>
<keyword evidence="3" id="KW-0547">Nucleotide-binding</keyword>